<evidence type="ECO:0000313" key="2">
    <source>
        <dbReference type="Proteomes" id="UP000053864"/>
    </source>
</evidence>
<name>W2JPF9_PHYNI</name>
<accession>W2JPF9</accession>
<organism evidence="1 2">
    <name type="scientific">Phytophthora nicotianae</name>
    <name type="common">Potato buckeye rot agent</name>
    <name type="synonym">Phytophthora parasitica</name>
    <dbReference type="NCBI Taxonomy" id="4792"/>
    <lineage>
        <taxon>Eukaryota</taxon>
        <taxon>Sar</taxon>
        <taxon>Stramenopiles</taxon>
        <taxon>Oomycota</taxon>
        <taxon>Peronosporomycetes</taxon>
        <taxon>Peronosporales</taxon>
        <taxon>Peronosporaceae</taxon>
        <taxon>Phytophthora</taxon>
    </lineage>
</organism>
<dbReference type="EMBL" id="KI671169">
    <property type="protein sequence ID" value="ETL47592.1"/>
    <property type="molecule type" value="Genomic_DNA"/>
</dbReference>
<protein>
    <submittedName>
        <fullName evidence="1">Uncharacterized protein</fullName>
    </submittedName>
</protein>
<dbReference type="AlphaFoldDB" id="W2JPF9"/>
<gene>
    <name evidence="1" type="ORF">L916_02677</name>
</gene>
<reference evidence="1 2" key="1">
    <citation type="submission" date="2013-11" db="EMBL/GenBank/DDBJ databases">
        <title>The Genome Sequence of Phytophthora parasitica CJ05E6.</title>
        <authorList>
            <consortium name="The Broad Institute Genomics Platform"/>
            <person name="Russ C."/>
            <person name="Tyler B."/>
            <person name="Panabieres F."/>
            <person name="Shan W."/>
            <person name="Tripathy S."/>
            <person name="Grunwald N."/>
            <person name="Machado M."/>
            <person name="Johnson C.S."/>
            <person name="Arredondo F."/>
            <person name="Hong C."/>
            <person name="Coffey M."/>
            <person name="Young S.K."/>
            <person name="Zeng Q."/>
            <person name="Gargeya S."/>
            <person name="Fitzgerald M."/>
            <person name="Abouelleil A."/>
            <person name="Alvarado L."/>
            <person name="Chapman S.B."/>
            <person name="Gainer-Dewar J."/>
            <person name="Goldberg J."/>
            <person name="Griggs A."/>
            <person name="Gujja S."/>
            <person name="Hansen M."/>
            <person name="Howarth C."/>
            <person name="Imamovic A."/>
            <person name="Ireland A."/>
            <person name="Larimer J."/>
            <person name="McCowan C."/>
            <person name="Murphy C."/>
            <person name="Pearson M."/>
            <person name="Poon T.W."/>
            <person name="Priest M."/>
            <person name="Roberts A."/>
            <person name="Saif S."/>
            <person name="Shea T."/>
            <person name="Sykes S."/>
            <person name="Wortman J."/>
            <person name="Nusbaum C."/>
            <person name="Birren B."/>
        </authorList>
    </citation>
    <scope>NUCLEOTIDE SEQUENCE [LARGE SCALE GENOMIC DNA]</scope>
    <source>
        <strain evidence="1 2">CJ05E6</strain>
    </source>
</reference>
<evidence type="ECO:0000313" key="1">
    <source>
        <dbReference type="EMBL" id="ETL47592.1"/>
    </source>
</evidence>
<sequence length="104" mass="11734">MSNRSLKLLEDIASSDPLFSPLDPDPETASLVLVVVEARSSLMSSRDNKLRVVSAATRSLLAYKTMALANTTKFKRIFLVSNVWLMCLCRWNANFEVLMEPIRK</sequence>
<dbReference type="Proteomes" id="UP000053864">
    <property type="component" value="Unassembled WGS sequence"/>
</dbReference>
<proteinExistence type="predicted"/>
<dbReference type="VEuPathDB" id="FungiDB:PPTG_22125"/>